<evidence type="ECO:0000313" key="3">
    <source>
        <dbReference type="Proteomes" id="UP001367508"/>
    </source>
</evidence>
<feature type="region of interest" description="Disordered" evidence="1">
    <location>
        <begin position="1"/>
        <end position="47"/>
    </location>
</feature>
<dbReference type="EMBL" id="JAYMYQ010000001">
    <property type="protein sequence ID" value="KAK7358289.1"/>
    <property type="molecule type" value="Genomic_DNA"/>
</dbReference>
<name>A0AAN9MP71_CANGL</name>
<dbReference type="PANTHER" id="PTHR35735:SF5">
    <property type="entry name" value="PROTEIN NIM1-INTERACTING 2"/>
    <property type="match status" value="1"/>
</dbReference>
<dbReference type="Proteomes" id="UP001367508">
    <property type="component" value="Unassembled WGS sequence"/>
</dbReference>
<evidence type="ECO:0000313" key="2">
    <source>
        <dbReference type="EMBL" id="KAK7358289.1"/>
    </source>
</evidence>
<organism evidence="2 3">
    <name type="scientific">Canavalia gladiata</name>
    <name type="common">Sword bean</name>
    <name type="synonym">Dolichos gladiatus</name>
    <dbReference type="NCBI Taxonomy" id="3824"/>
    <lineage>
        <taxon>Eukaryota</taxon>
        <taxon>Viridiplantae</taxon>
        <taxon>Streptophyta</taxon>
        <taxon>Embryophyta</taxon>
        <taxon>Tracheophyta</taxon>
        <taxon>Spermatophyta</taxon>
        <taxon>Magnoliopsida</taxon>
        <taxon>eudicotyledons</taxon>
        <taxon>Gunneridae</taxon>
        <taxon>Pentapetalae</taxon>
        <taxon>rosids</taxon>
        <taxon>fabids</taxon>
        <taxon>Fabales</taxon>
        <taxon>Fabaceae</taxon>
        <taxon>Papilionoideae</taxon>
        <taxon>50 kb inversion clade</taxon>
        <taxon>NPAAA clade</taxon>
        <taxon>indigoferoid/millettioid clade</taxon>
        <taxon>Phaseoleae</taxon>
        <taxon>Canavalia</taxon>
    </lineage>
</organism>
<keyword evidence="3" id="KW-1185">Reference proteome</keyword>
<accession>A0AAN9MP71</accession>
<comment type="caution">
    <text evidence="2">The sequence shown here is derived from an EMBL/GenBank/DDBJ whole genome shotgun (WGS) entry which is preliminary data.</text>
</comment>
<reference evidence="2 3" key="1">
    <citation type="submission" date="2024-01" db="EMBL/GenBank/DDBJ databases">
        <title>The genomes of 5 underutilized Papilionoideae crops provide insights into root nodulation and disease resistanc.</title>
        <authorList>
            <person name="Jiang F."/>
        </authorList>
    </citation>
    <scope>NUCLEOTIDE SEQUENCE [LARGE SCALE GENOMIC DNA]</scope>
    <source>
        <strain evidence="2">LVBAO_FW01</strain>
        <tissue evidence="2">Leaves</tissue>
    </source>
</reference>
<dbReference type="GO" id="GO:0010112">
    <property type="term" value="P:regulation of systemic acquired resistance"/>
    <property type="evidence" value="ECO:0007669"/>
    <property type="project" value="InterPro"/>
</dbReference>
<proteinExistence type="predicted"/>
<protein>
    <submittedName>
        <fullName evidence="2">Uncharacterized protein</fullName>
    </submittedName>
</protein>
<dbReference type="AlphaFoldDB" id="A0AAN9MP71"/>
<sequence length="120" mass="13626">MEVDKKKRVTTREEDYEEEEERAKLKKTKAEEGVASGSGTVETPTEEEVDEFFAILRRMKVAVNYFHRKGSGATQWREVLERADHSLDHADHRQPPVKKNTNEGLDLNAVAPESLDGGDE</sequence>
<dbReference type="InterPro" id="IPR034577">
    <property type="entry name" value="NIMIN-2"/>
</dbReference>
<dbReference type="PANTHER" id="PTHR35735">
    <property type="entry name" value="PROTEIN NIM1-INTERACTING 2"/>
    <property type="match status" value="1"/>
</dbReference>
<feature type="region of interest" description="Disordered" evidence="1">
    <location>
        <begin position="86"/>
        <end position="120"/>
    </location>
</feature>
<evidence type="ECO:0000256" key="1">
    <source>
        <dbReference type="SAM" id="MobiDB-lite"/>
    </source>
</evidence>
<gene>
    <name evidence="2" type="ORF">VNO77_00216</name>
</gene>